<organism evidence="8 9">
    <name type="scientific">Lysinibacter cavernae</name>
    <dbReference type="NCBI Taxonomy" id="1640652"/>
    <lineage>
        <taxon>Bacteria</taxon>
        <taxon>Bacillati</taxon>
        <taxon>Actinomycetota</taxon>
        <taxon>Actinomycetes</taxon>
        <taxon>Micrococcales</taxon>
        <taxon>Microbacteriaceae</taxon>
        <taxon>Lysinibacter</taxon>
    </lineage>
</organism>
<feature type="binding site" evidence="6">
    <location>
        <position position="91"/>
    </location>
    <ligand>
        <name>substrate</name>
    </ligand>
</feature>
<accession>A0A7X5TSY1</accession>
<feature type="binding site" evidence="6">
    <location>
        <position position="308"/>
    </location>
    <ligand>
        <name>substrate</name>
    </ligand>
</feature>
<feature type="binding site" evidence="6">
    <location>
        <position position="151"/>
    </location>
    <ligand>
        <name>Zn(2+)</name>
        <dbReference type="ChEBI" id="CHEBI:29105"/>
        <label>1</label>
    </ligand>
</feature>
<dbReference type="InterPro" id="IPR004722">
    <property type="entry name" value="DHOase"/>
</dbReference>
<name>A0A7X5TSY1_9MICO</name>
<feature type="binding site" evidence="6">
    <location>
        <position position="277"/>
    </location>
    <ligand>
        <name>substrate</name>
    </ligand>
</feature>
<dbReference type="PANTHER" id="PTHR43668:SF2">
    <property type="entry name" value="ALLANTOINASE"/>
    <property type="match status" value="1"/>
</dbReference>
<comment type="function">
    <text evidence="1 6">Catalyzes the reversible cyclization of carbamoyl aspartate to dihydroorotate.</text>
</comment>
<feature type="binding site" evidence="6">
    <location>
        <position position="304"/>
    </location>
    <ligand>
        <name>Zn(2+)</name>
        <dbReference type="ChEBI" id="CHEBI:29105"/>
        <label>1</label>
    </ligand>
</feature>
<feature type="domain" description="Dihydroorotase catalytic" evidence="7">
    <location>
        <begin position="48"/>
        <end position="234"/>
    </location>
</feature>
<dbReference type="NCBIfam" id="TIGR00857">
    <property type="entry name" value="pyrC_multi"/>
    <property type="match status" value="1"/>
</dbReference>
<evidence type="ECO:0000256" key="5">
    <source>
        <dbReference type="ARBA" id="ARBA00022975"/>
    </source>
</evidence>
<dbReference type="AlphaFoldDB" id="A0A7X5TSY1"/>
<dbReference type="GO" id="GO:0004038">
    <property type="term" value="F:allantoinase activity"/>
    <property type="evidence" value="ECO:0007669"/>
    <property type="project" value="TreeGrafter"/>
</dbReference>
<keyword evidence="3 6" id="KW-0479">Metal-binding</keyword>
<evidence type="ECO:0000256" key="4">
    <source>
        <dbReference type="ARBA" id="ARBA00022801"/>
    </source>
</evidence>
<dbReference type="CDD" id="cd01317">
    <property type="entry name" value="DHOase_IIa"/>
    <property type="match status" value="1"/>
</dbReference>
<dbReference type="PANTHER" id="PTHR43668">
    <property type="entry name" value="ALLANTOINASE"/>
    <property type="match status" value="1"/>
</dbReference>
<comment type="cofactor">
    <cofactor evidence="6">
        <name>Zn(2+)</name>
        <dbReference type="ChEBI" id="CHEBI:29105"/>
    </cofactor>
    <text evidence="6">Binds 2 Zn(2+) ions per subunit.</text>
</comment>
<dbReference type="RefSeq" id="WP_167147674.1">
    <property type="nucleotide sequence ID" value="NZ_JAAMOX010000001.1"/>
</dbReference>
<dbReference type="PROSITE" id="PS00483">
    <property type="entry name" value="DIHYDROOROTASE_2"/>
    <property type="match status" value="1"/>
</dbReference>
<feature type="active site" evidence="6">
    <location>
        <position position="304"/>
    </location>
</feature>
<gene>
    <name evidence="6" type="primary">pyrC</name>
    <name evidence="8" type="ORF">FHX76_000586</name>
</gene>
<dbReference type="HAMAP" id="MF_00220_B">
    <property type="entry name" value="PyrC_classI_B"/>
    <property type="match status" value="1"/>
</dbReference>
<dbReference type="Pfam" id="PF12890">
    <property type="entry name" value="DHOase"/>
    <property type="match status" value="1"/>
</dbReference>
<evidence type="ECO:0000256" key="6">
    <source>
        <dbReference type="HAMAP-Rule" id="MF_00220"/>
    </source>
</evidence>
<dbReference type="UniPathway" id="UPA00070">
    <property type="reaction ID" value="UER00117"/>
</dbReference>
<dbReference type="GO" id="GO:0004151">
    <property type="term" value="F:dihydroorotase activity"/>
    <property type="evidence" value="ECO:0007669"/>
    <property type="project" value="UniProtKB-UniRule"/>
</dbReference>
<comment type="caution">
    <text evidence="8">The sequence shown here is derived from an EMBL/GenBank/DDBJ whole genome shotgun (WGS) entry which is preliminary data.</text>
</comment>
<feature type="binding site" evidence="6">
    <location>
        <position position="57"/>
    </location>
    <ligand>
        <name>Zn(2+)</name>
        <dbReference type="ChEBI" id="CHEBI:29105"/>
        <label>1</label>
    </ligand>
</feature>
<feature type="binding site" evidence="6">
    <location>
        <begin position="59"/>
        <end position="61"/>
    </location>
    <ligand>
        <name>substrate</name>
    </ligand>
</feature>
<dbReference type="EC" id="3.5.2.3" evidence="6"/>
<evidence type="ECO:0000259" key="7">
    <source>
        <dbReference type="Pfam" id="PF12890"/>
    </source>
</evidence>
<sequence length="444" mass="46492">MSESVLVTGATLPSGDRGDILIADGIIRELGGLSSQTADRTIDAEGLIALPGLVDLHTHLREPGFEQSETVLTGTQAAAAGGFTAVFAMANTLPVSDTAGVVEQVYSLGKQAGYATVRPIGAVTRGLEGEQLSEIGAMAHSRAQVRVFSDDGKCVHDSLLMRRALEYVSTFDGVIAQHAQDPRLTEGAQMNEGALSSELGLKGWPAVAEESIIARDVLLAEHVGARLHICHLSTAGSVEVIRWAKARGINVTAEATPHHLLLTEDLVRSYDARYKVNPPLRRDEDVHALRAAVADGTIDIIATDHAPHPSEAKECEWDSAAFGMVGLESALPVVQTALVETGLIGWDDVARLLSKAPATIGGLAGAGELRVGGVADITLHDPAASSVFGLGDLAGKSLNSPFLDMTLSGSIRYTLHNGYLTVDDGAVVAADTVAAYAARFNEGF</sequence>
<dbReference type="GO" id="GO:0008270">
    <property type="term" value="F:zinc ion binding"/>
    <property type="evidence" value="ECO:0007669"/>
    <property type="project" value="UniProtKB-UniRule"/>
</dbReference>
<evidence type="ECO:0000256" key="1">
    <source>
        <dbReference type="ARBA" id="ARBA00002368"/>
    </source>
</evidence>
<dbReference type="SUPFAM" id="SSF51338">
    <property type="entry name" value="Composite domain of metallo-dependent hydrolases"/>
    <property type="match status" value="1"/>
</dbReference>
<evidence type="ECO:0000256" key="3">
    <source>
        <dbReference type="ARBA" id="ARBA00022723"/>
    </source>
</evidence>
<keyword evidence="4 6" id="KW-0378">Hydrolase</keyword>
<dbReference type="Gene3D" id="2.30.40.10">
    <property type="entry name" value="Urease, subunit C, domain 1"/>
    <property type="match status" value="1"/>
</dbReference>
<dbReference type="GO" id="GO:0044205">
    <property type="term" value="P:'de novo' UMP biosynthetic process"/>
    <property type="evidence" value="ECO:0007669"/>
    <property type="project" value="UniProtKB-UniRule"/>
</dbReference>
<dbReference type="EMBL" id="JAAMOX010000001">
    <property type="protein sequence ID" value="NIH52718.1"/>
    <property type="molecule type" value="Genomic_DNA"/>
</dbReference>
<comment type="pathway">
    <text evidence="6">Pyrimidine metabolism; UMP biosynthesis via de novo pathway; (S)-dihydroorotate from bicarbonate: step 3/3.</text>
</comment>
<feature type="binding site" evidence="6">
    <location>
        <position position="231"/>
    </location>
    <ligand>
        <name>Zn(2+)</name>
        <dbReference type="ChEBI" id="CHEBI:29105"/>
        <label>2</label>
    </ligand>
</feature>
<evidence type="ECO:0000313" key="8">
    <source>
        <dbReference type="EMBL" id="NIH52718.1"/>
    </source>
</evidence>
<dbReference type="SUPFAM" id="SSF51556">
    <property type="entry name" value="Metallo-dependent hydrolases"/>
    <property type="match status" value="1"/>
</dbReference>
<keyword evidence="5 6" id="KW-0665">Pyrimidine biosynthesis</keyword>
<feature type="binding site" evidence="6">
    <location>
        <position position="59"/>
    </location>
    <ligand>
        <name>Zn(2+)</name>
        <dbReference type="ChEBI" id="CHEBI:29105"/>
        <label>1</label>
    </ligand>
</feature>
<protein>
    <recommendedName>
        <fullName evidence="6">Dihydroorotase</fullName>
        <shortName evidence="6">DHOase</shortName>
        <ecNumber evidence="6">3.5.2.3</ecNumber>
    </recommendedName>
</protein>
<dbReference type="InterPro" id="IPR011059">
    <property type="entry name" value="Metal-dep_hydrolase_composite"/>
</dbReference>
<comment type="similarity">
    <text evidence="2 6">Belongs to the metallo-dependent hydrolases superfamily. DHOase family. Class I DHOase subfamily.</text>
</comment>
<proteinExistence type="inferred from homology"/>
<feature type="binding site" evidence="6">
    <location>
        <position position="151"/>
    </location>
    <ligand>
        <name>Zn(2+)</name>
        <dbReference type="ChEBI" id="CHEBI:29105"/>
        <label>2</label>
    </ligand>
</feature>
<dbReference type="InterPro" id="IPR050138">
    <property type="entry name" value="DHOase/Allantoinase_Hydrolase"/>
</dbReference>
<dbReference type="Gene3D" id="3.20.20.140">
    <property type="entry name" value="Metal-dependent hydrolases"/>
    <property type="match status" value="1"/>
</dbReference>
<dbReference type="GO" id="GO:0005737">
    <property type="term" value="C:cytoplasm"/>
    <property type="evidence" value="ECO:0007669"/>
    <property type="project" value="TreeGrafter"/>
</dbReference>
<evidence type="ECO:0000313" key="9">
    <source>
        <dbReference type="Proteomes" id="UP000541033"/>
    </source>
</evidence>
<keyword evidence="9" id="KW-1185">Reference proteome</keyword>
<dbReference type="NCBIfam" id="NF006836">
    <property type="entry name" value="PRK09357.1-1"/>
    <property type="match status" value="1"/>
</dbReference>
<comment type="catalytic activity">
    <reaction evidence="6">
        <text>(S)-dihydroorotate + H2O = N-carbamoyl-L-aspartate + H(+)</text>
        <dbReference type="Rhea" id="RHEA:24296"/>
        <dbReference type="ChEBI" id="CHEBI:15377"/>
        <dbReference type="ChEBI" id="CHEBI:15378"/>
        <dbReference type="ChEBI" id="CHEBI:30864"/>
        <dbReference type="ChEBI" id="CHEBI:32814"/>
        <dbReference type="EC" id="3.5.2.3"/>
    </reaction>
</comment>
<keyword evidence="6" id="KW-0862">Zinc</keyword>
<reference evidence="8 9" key="1">
    <citation type="submission" date="2020-02" db="EMBL/GenBank/DDBJ databases">
        <title>Sequencing the genomes of 1000 actinobacteria strains.</title>
        <authorList>
            <person name="Klenk H.-P."/>
        </authorList>
    </citation>
    <scope>NUCLEOTIDE SEQUENCE [LARGE SCALE GENOMIC DNA]</scope>
    <source>
        <strain evidence="8 9">DSM 27960</strain>
    </source>
</reference>
<dbReference type="Proteomes" id="UP000541033">
    <property type="component" value="Unassembled WGS sequence"/>
</dbReference>
<dbReference type="InterPro" id="IPR024403">
    <property type="entry name" value="DHOase_cat"/>
</dbReference>
<evidence type="ECO:0000256" key="2">
    <source>
        <dbReference type="ARBA" id="ARBA00010286"/>
    </source>
</evidence>
<feature type="binding site" evidence="6">
    <location>
        <begin position="322"/>
        <end position="323"/>
    </location>
    <ligand>
        <name>substrate</name>
    </ligand>
</feature>
<dbReference type="InterPro" id="IPR032466">
    <property type="entry name" value="Metal_Hydrolase"/>
</dbReference>
<feature type="binding site" evidence="6">
    <location>
        <position position="178"/>
    </location>
    <ligand>
        <name>Zn(2+)</name>
        <dbReference type="ChEBI" id="CHEBI:29105"/>
        <label>2</label>
    </ligand>
</feature>
<dbReference type="GO" id="GO:0006145">
    <property type="term" value="P:purine nucleobase catabolic process"/>
    <property type="evidence" value="ECO:0007669"/>
    <property type="project" value="TreeGrafter"/>
</dbReference>
<dbReference type="InterPro" id="IPR002195">
    <property type="entry name" value="Dihydroorotase_CS"/>
</dbReference>